<sequence>MPRASERIAKPAPLHAYRVILDIMASTLADKKTPHPPTPAGQRGRIAKWVQGPSFARDITLVLIVKLILLVALKYAFFNHPQAEHMSLPPAVVATQLLSAAPPHASTHGDRHDKQ</sequence>
<organism evidence="2 3">
    <name type="scientific">Burkholderia singularis</name>
    <dbReference type="NCBI Taxonomy" id="1503053"/>
    <lineage>
        <taxon>Bacteria</taxon>
        <taxon>Pseudomonadati</taxon>
        <taxon>Pseudomonadota</taxon>
        <taxon>Betaproteobacteria</taxon>
        <taxon>Burkholderiales</taxon>
        <taxon>Burkholderiaceae</taxon>
        <taxon>Burkholderia</taxon>
        <taxon>pseudomallei group</taxon>
    </lineage>
</organism>
<reference evidence="2 3" key="1">
    <citation type="submission" date="2017-04" db="EMBL/GenBank/DDBJ databases">
        <authorList>
            <person name="Afonso C.L."/>
            <person name="Miller P.J."/>
            <person name="Scott M.A."/>
            <person name="Spackman E."/>
            <person name="Goraichik I."/>
            <person name="Dimitrov K.M."/>
            <person name="Suarez D.L."/>
            <person name="Swayne D.E."/>
        </authorList>
    </citation>
    <scope>NUCLEOTIDE SEQUENCE [LARGE SCALE GENOMIC DNA]</scope>
    <source>
        <strain evidence="2">LMG 28154</strain>
    </source>
</reference>
<keyword evidence="1" id="KW-0472">Membrane</keyword>
<proteinExistence type="predicted"/>
<dbReference type="InterPro" id="IPR054636">
    <property type="entry name" value="CydP"/>
</dbReference>
<dbReference type="Proteomes" id="UP000198460">
    <property type="component" value="Unassembled WGS sequence"/>
</dbReference>
<evidence type="ECO:0000313" key="2">
    <source>
        <dbReference type="EMBL" id="SMG01836.1"/>
    </source>
</evidence>
<accession>A0A238H901</accession>
<name>A0A238H901_9BURK</name>
<dbReference type="EMBL" id="FXAN01000083">
    <property type="protein sequence ID" value="SMG01836.1"/>
    <property type="molecule type" value="Genomic_DNA"/>
</dbReference>
<keyword evidence="1" id="KW-1133">Transmembrane helix</keyword>
<dbReference type="AlphaFoldDB" id="A0A238H901"/>
<feature type="transmembrane region" description="Helical" evidence="1">
    <location>
        <begin position="59"/>
        <end position="78"/>
    </location>
</feature>
<protein>
    <submittedName>
        <fullName evidence="2">Uncharacterized protein</fullName>
    </submittedName>
</protein>
<evidence type="ECO:0000256" key="1">
    <source>
        <dbReference type="SAM" id="Phobius"/>
    </source>
</evidence>
<evidence type="ECO:0000313" key="3">
    <source>
        <dbReference type="Proteomes" id="UP000198460"/>
    </source>
</evidence>
<keyword evidence="1" id="KW-0812">Transmembrane</keyword>
<gene>
    <name evidence="2" type="ORF">BSIN_0736</name>
</gene>
<dbReference type="NCBIfam" id="NF045611">
    <property type="entry name" value="small_CydP"/>
    <property type="match status" value="1"/>
</dbReference>